<dbReference type="RefSeq" id="WP_379320627.1">
    <property type="nucleotide sequence ID" value="NZ_JBHTLM010000014.1"/>
</dbReference>
<protein>
    <submittedName>
        <fullName evidence="1">DUF2225 domain-containing protein</fullName>
    </submittedName>
</protein>
<dbReference type="EMBL" id="JBHTLM010000014">
    <property type="protein sequence ID" value="MFD1178186.1"/>
    <property type="molecule type" value="Genomic_DNA"/>
</dbReference>
<dbReference type="Pfam" id="PF09986">
    <property type="entry name" value="DUF2225"/>
    <property type="match status" value="1"/>
</dbReference>
<name>A0ABW3S1A9_9BACL</name>
<organism evidence="1 2">
    <name type="scientific">Paenibacillus puldeungensis</name>
    <dbReference type="NCBI Taxonomy" id="696536"/>
    <lineage>
        <taxon>Bacteria</taxon>
        <taxon>Bacillati</taxon>
        <taxon>Bacillota</taxon>
        <taxon>Bacilli</taxon>
        <taxon>Bacillales</taxon>
        <taxon>Paenibacillaceae</taxon>
        <taxon>Paenibacillus</taxon>
    </lineage>
</organism>
<reference evidence="2" key="1">
    <citation type="journal article" date="2019" name="Int. J. Syst. Evol. Microbiol.">
        <title>The Global Catalogue of Microorganisms (GCM) 10K type strain sequencing project: providing services to taxonomists for standard genome sequencing and annotation.</title>
        <authorList>
            <consortium name="The Broad Institute Genomics Platform"/>
            <consortium name="The Broad Institute Genome Sequencing Center for Infectious Disease"/>
            <person name="Wu L."/>
            <person name="Ma J."/>
        </authorList>
    </citation>
    <scope>NUCLEOTIDE SEQUENCE [LARGE SCALE GENOMIC DNA]</scope>
    <source>
        <strain evidence="2">CCUG 59189</strain>
    </source>
</reference>
<dbReference type="InterPro" id="IPR018708">
    <property type="entry name" value="DUF2225"/>
</dbReference>
<dbReference type="Proteomes" id="UP001597262">
    <property type="component" value="Unassembled WGS sequence"/>
</dbReference>
<dbReference type="SUPFAM" id="SSF48452">
    <property type="entry name" value="TPR-like"/>
    <property type="match status" value="1"/>
</dbReference>
<dbReference type="InterPro" id="IPR011990">
    <property type="entry name" value="TPR-like_helical_dom_sf"/>
</dbReference>
<gene>
    <name evidence="1" type="ORF">ACFQ3W_17995</name>
</gene>
<evidence type="ECO:0000313" key="1">
    <source>
        <dbReference type="EMBL" id="MFD1178186.1"/>
    </source>
</evidence>
<sequence length="232" mass="27163">MELEPLYQIKVTCAFCENEFSTSRVRPSYKRAIKTDTDFCGYYHNENPDFYVVRVCPSCGFASTENSSDRLSDRQSKLFQNEISSRFHKRNYGGHRDWEAAMETYKLGLLCAQTIGEKERIVASLLQHIAWLYRYQGNQEQEKRFLQYSLEAYIRVYENEGVGGSDARLMYLIGELNRRVGAYHEAVKWFSRVINDKKIMDAAMIRASREQWTLLREEMLSGGHELPEEMQS</sequence>
<accession>A0ABW3S1A9</accession>
<proteinExistence type="predicted"/>
<comment type="caution">
    <text evidence="1">The sequence shown here is derived from an EMBL/GenBank/DDBJ whole genome shotgun (WGS) entry which is preliminary data.</text>
</comment>
<dbReference type="Gene3D" id="1.25.40.10">
    <property type="entry name" value="Tetratricopeptide repeat domain"/>
    <property type="match status" value="1"/>
</dbReference>
<keyword evidence="2" id="KW-1185">Reference proteome</keyword>
<evidence type="ECO:0000313" key="2">
    <source>
        <dbReference type="Proteomes" id="UP001597262"/>
    </source>
</evidence>